<keyword evidence="2 3" id="KW-0040">ANK repeat</keyword>
<dbReference type="Gene3D" id="1.25.10.10">
    <property type="entry name" value="Leucine-rich Repeat Variant"/>
    <property type="match status" value="1"/>
</dbReference>
<dbReference type="PROSITE" id="PS50088">
    <property type="entry name" value="ANK_REPEAT"/>
    <property type="match status" value="1"/>
</dbReference>
<dbReference type="Pfam" id="PF12796">
    <property type="entry name" value="Ank_2"/>
    <property type="match status" value="1"/>
</dbReference>
<dbReference type="SMART" id="SM00248">
    <property type="entry name" value="ANK"/>
    <property type="match status" value="3"/>
</dbReference>
<dbReference type="SUPFAM" id="SSF48403">
    <property type="entry name" value="Ankyrin repeat"/>
    <property type="match status" value="1"/>
</dbReference>
<accession>A0AAE9B2N4</accession>
<dbReference type="InterPro" id="IPR011989">
    <property type="entry name" value="ARM-like"/>
</dbReference>
<sequence>MALGFAGWADVRSRGPGLGSEAVLVEAVRRGDVRAAREALLGGVSPESVDEGDGVTVLGLAARNDDEEMVRILLDAGAEVNGRSRGGLTALMLAAGAGAHHAADALREGEAYVALRDEQGRSALDFAEEGAERHPDEPGYPMVVTDLERYFGKRAGFAEVMGRAIRFGDTDSDMWTRARWTLDGRADDETVEGAAEALNSSRAPERYFAAELLGTFCLWNGSLRNGEHRMRQAVALLRGRLAVEEHPVVLACVIRGPALQAAFADYAREIMRHAGHPHPEVRAAVAYAAEGATDPKDRELLQALITLARDPYAEVRQNAVATLAHLADWPPAVRTALRRALHDPDPTVVHDAACALGHRDPERPLPFRAEQILVRHFLAQSREGRYHSDAYRVIERWPVEHYWDVRDSLPE</sequence>
<evidence type="ECO:0000256" key="2">
    <source>
        <dbReference type="ARBA" id="ARBA00023043"/>
    </source>
</evidence>
<dbReference type="GO" id="GO:0085020">
    <property type="term" value="P:protein K6-linked ubiquitination"/>
    <property type="evidence" value="ECO:0007669"/>
    <property type="project" value="TreeGrafter"/>
</dbReference>
<organism evidence="4 5">
    <name type="scientific">Streptomyces ipomoeae</name>
    <dbReference type="NCBI Taxonomy" id="103232"/>
    <lineage>
        <taxon>Bacteria</taxon>
        <taxon>Bacillati</taxon>
        <taxon>Actinomycetota</taxon>
        <taxon>Actinomycetes</taxon>
        <taxon>Kitasatosporales</taxon>
        <taxon>Streptomycetaceae</taxon>
        <taxon>Streptomyces</taxon>
    </lineage>
</organism>
<evidence type="ECO:0008006" key="6">
    <source>
        <dbReference type="Google" id="ProtNLM"/>
    </source>
</evidence>
<proteinExistence type="predicted"/>
<dbReference type="Pfam" id="PF13646">
    <property type="entry name" value="HEAT_2"/>
    <property type="match status" value="1"/>
</dbReference>
<evidence type="ECO:0000256" key="3">
    <source>
        <dbReference type="PROSITE-ProRule" id="PRU00023"/>
    </source>
</evidence>
<gene>
    <name evidence="4" type="ORF">Sipo8835_01850</name>
</gene>
<dbReference type="Gene3D" id="1.25.40.20">
    <property type="entry name" value="Ankyrin repeat-containing domain"/>
    <property type="match status" value="1"/>
</dbReference>
<dbReference type="AlphaFoldDB" id="A0AAE9B2N4"/>
<evidence type="ECO:0000313" key="5">
    <source>
        <dbReference type="Proteomes" id="UP000318720"/>
    </source>
</evidence>
<dbReference type="PROSITE" id="PS50297">
    <property type="entry name" value="ANK_REP_REGION"/>
    <property type="match status" value="1"/>
</dbReference>
<comment type="caution">
    <text evidence="4">The sequence shown here is derived from an EMBL/GenBank/DDBJ whole genome shotgun (WGS) entry which is preliminary data.</text>
</comment>
<dbReference type="InterPro" id="IPR036770">
    <property type="entry name" value="Ankyrin_rpt-contain_sf"/>
</dbReference>
<feature type="repeat" description="ANK" evidence="3">
    <location>
        <begin position="53"/>
        <end position="85"/>
    </location>
</feature>
<evidence type="ECO:0000313" key="4">
    <source>
        <dbReference type="EMBL" id="TQE39609.1"/>
    </source>
</evidence>
<dbReference type="GO" id="GO:0004842">
    <property type="term" value="F:ubiquitin-protein transferase activity"/>
    <property type="evidence" value="ECO:0007669"/>
    <property type="project" value="TreeGrafter"/>
</dbReference>
<keyword evidence="1" id="KW-0677">Repeat</keyword>
<reference evidence="4 5" key="1">
    <citation type="submission" date="2019-03" db="EMBL/GenBank/DDBJ databases">
        <title>Comparative genomic analyses of the sweetpotato soil rot pathogen, Streptomyces ipomoeae.</title>
        <authorList>
            <person name="Ruschel Soares N."/>
            <person name="Badger J.H."/>
            <person name="Huguet-Tapia J.C."/>
            <person name="Clark C.A."/>
            <person name="Pettis G.S."/>
        </authorList>
    </citation>
    <scope>NUCLEOTIDE SEQUENCE [LARGE SCALE GENOMIC DNA]</scope>
    <source>
        <strain evidence="4 5">88-35</strain>
    </source>
</reference>
<evidence type="ECO:0000256" key="1">
    <source>
        <dbReference type="ARBA" id="ARBA00022737"/>
    </source>
</evidence>
<dbReference type="InterPro" id="IPR002110">
    <property type="entry name" value="Ankyrin_rpt"/>
</dbReference>
<protein>
    <recommendedName>
        <fullName evidence="6">Ankyrin repeat domain-containing protein</fullName>
    </recommendedName>
</protein>
<dbReference type="PANTHER" id="PTHR24171">
    <property type="entry name" value="ANKYRIN REPEAT DOMAIN-CONTAINING PROTEIN 39-RELATED"/>
    <property type="match status" value="1"/>
</dbReference>
<dbReference type="PANTHER" id="PTHR24171:SF8">
    <property type="entry name" value="BRCA1-ASSOCIATED RING DOMAIN PROTEIN 1"/>
    <property type="match status" value="1"/>
</dbReference>
<dbReference type="SUPFAM" id="SSF48371">
    <property type="entry name" value="ARM repeat"/>
    <property type="match status" value="1"/>
</dbReference>
<name>A0AAE9B2N4_9ACTN</name>
<dbReference type="InterPro" id="IPR016024">
    <property type="entry name" value="ARM-type_fold"/>
</dbReference>
<dbReference type="Proteomes" id="UP000318720">
    <property type="component" value="Unassembled WGS sequence"/>
</dbReference>
<dbReference type="EMBL" id="SPAZ01000023">
    <property type="protein sequence ID" value="TQE39609.1"/>
    <property type="molecule type" value="Genomic_DNA"/>
</dbReference>